<comment type="caution">
    <text evidence="1">The sequence shown here is derived from an EMBL/GenBank/DDBJ whole genome shotgun (WGS) entry which is preliminary data.</text>
</comment>
<accession>A0ACC0U6S2</accession>
<name>A0ACC0U6S2_9AGAM</name>
<protein>
    <submittedName>
        <fullName evidence="1">Uncharacterized protein</fullName>
    </submittedName>
</protein>
<reference evidence="1" key="1">
    <citation type="submission" date="2021-03" db="EMBL/GenBank/DDBJ databases">
        <title>Evolutionary priming and transition to the ectomycorrhizal habit in an iconic lineage of mushroom-forming fungi: is preadaptation a requirement?</title>
        <authorList>
            <consortium name="DOE Joint Genome Institute"/>
            <person name="Looney B.P."/>
            <person name="Miyauchi S."/>
            <person name="Morin E."/>
            <person name="Drula E."/>
            <person name="Courty P.E."/>
            <person name="Chicoki N."/>
            <person name="Fauchery L."/>
            <person name="Kohler A."/>
            <person name="Kuo A."/>
            <person name="LaButti K."/>
            <person name="Pangilinan J."/>
            <person name="Lipzen A."/>
            <person name="Riley R."/>
            <person name="Andreopoulos W."/>
            <person name="He G."/>
            <person name="Johnson J."/>
            <person name="Barry K.W."/>
            <person name="Grigoriev I.V."/>
            <person name="Nagy L."/>
            <person name="Hibbett D."/>
            <person name="Henrissat B."/>
            <person name="Matheny P.B."/>
            <person name="Labbe J."/>
            <person name="Martin A.F."/>
        </authorList>
    </citation>
    <scope>NUCLEOTIDE SEQUENCE</scope>
    <source>
        <strain evidence="1">BPL698</strain>
    </source>
</reference>
<keyword evidence="2" id="KW-1185">Reference proteome</keyword>
<sequence length="404" mass="45295">MAYYPGNYYPTRLLHGDDYHSQGLYGGIRAPTLDDDPYADSYPRDDHHNSLPPHPQAHRHPHVTRNPTNDPSSSVPLSVPHPREPAAPLTRSPTPSSPPTPRPSPPYLDFSATPSKLLSVPTRKLLVLDLNGALVLRSPRPPKSYRGQYQYNQHPAPRRVMRRPYLTSLRAYLFAPETRAWLDVMHAFGRDRVWLIAIWARDTLGLAEGHYNRNVQTIKDLEKPWAILEPQRLASTTHALRPSNPSEPKPKLALHASRITTSAYPEYSRHTRHADLAALRQSSPASREEETPARVASPDGKKKSLKRKRQNEEQEITSAHQPATDSADTPAKAPVLDETLLAVIGILHAARLQSSIAGWLYAGALLQENGVAWYEDAALVRLWARRGREAMQELHLTVEHGVEP</sequence>
<proteinExistence type="predicted"/>
<dbReference type="EMBL" id="JAGFNK010000126">
    <property type="protein sequence ID" value="KAI9507410.1"/>
    <property type="molecule type" value="Genomic_DNA"/>
</dbReference>
<gene>
    <name evidence="1" type="ORF">F5148DRAFT_1285244</name>
</gene>
<evidence type="ECO:0000313" key="2">
    <source>
        <dbReference type="Proteomes" id="UP001207468"/>
    </source>
</evidence>
<dbReference type="Proteomes" id="UP001207468">
    <property type="component" value="Unassembled WGS sequence"/>
</dbReference>
<organism evidence="1 2">
    <name type="scientific">Russula earlei</name>
    <dbReference type="NCBI Taxonomy" id="71964"/>
    <lineage>
        <taxon>Eukaryota</taxon>
        <taxon>Fungi</taxon>
        <taxon>Dikarya</taxon>
        <taxon>Basidiomycota</taxon>
        <taxon>Agaricomycotina</taxon>
        <taxon>Agaricomycetes</taxon>
        <taxon>Russulales</taxon>
        <taxon>Russulaceae</taxon>
        <taxon>Russula</taxon>
    </lineage>
</organism>
<evidence type="ECO:0000313" key="1">
    <source>
        <dbReference type="EMBL" id="KAI9507410.1"/>
    </source>
</evidence>